<reference evidence="1 2" key="1">
    <citation type="journal article" date="2019" name="Nat. Microbiol.">
        <title>Mediterranean grassland soil C-N compound turnover is dependent on rainfall and depth, and is mediated by genomically divergent microorganisms.</title>
        <authorList>
            <person name="Diamond S."/>
            <person name="Andeer P.F."/>
            <person name="Li Z."/>
            <person name="Crits-Christoph A."/>
            <person name="Burstein D."/>
            <person name="Anantharaman K."/>
            <person name="Lane K.R."/>
            <person name="Thomas B.C."/>
            <person name="Pan C."/>
            <person name="Northen T.R."/>
            <person name="Banfield J.F."/>
        </authorList>
    </citation>
    <scope>NUCLEOTIDE SEQUENCE [LARGE SCALE GENOMIC DNA]</scope>
    <source>
        <strain evidence="1">WS_11</strain>
    </source>
</reference>
<name>A0A538U1D4_UNCEI</name>
<evidence type="ECO:0000313" key="1">
    <source>
        <dbReference type="EMBL" id="TMQ69707.1"/>
    </source>
</evidence>
<protein>
    <recommendedName>
        <fullName evidence="3">Nucleotidyltransferase family protein</fullName>
    </recommendedName>
</protein>
<evidence type="ECO:0000313" key="2">
    <source>
        <dbReference type="Proteomes" id="UP000319771"/>
    </source>
</evidence>
<dbReference type="Gene3D" id="3.30.460.40">
    <property type="match status" value="1"/>
</dbReference>
<dbReference type="Proteomes" id="UP000319771">
    <property type="component" value="Unassembled WGS sequence"/>
</dbReference>
<evidence type="ECO:0008006" key="3">
    <source>
        <dbReference type="Google" id="ProtNLM"/>
    </source>
</evidence>
<comment type="caution">
    <text evidence="1">The sequence shown here is derived from an EMBL/GenBank/DDBJ whole genome shotgun (WGS) entry which is preliminary data.</text>
</comment>
<dbReference type="AlphaFoldDB" id="A0A538U1D4"/>
<sequence>MNPAFVGLLRALSEADARYLIVGAYAVTFHSRPRATGDLDIWVEATPGNAARVMRALEAFGAPLQELSAADLVTPGIVYQIGVPPRRIDILTSLTGLTFDEAWRGHVTGPFGDLECPFIGRAELARNKRALGRPRDLADLEMLGESG</sequence>
<accession>A0A538U1D4</accession>
<dbReference type="SUPFAM" id="SSF81301">
    <property type="entry name" value="Nucleotidyltransferase"/>
    <property type="match status" value="1"/>
</dbReference>
<organism evidence="1 2">
    <name type="scientific">Eiseniibacteriota bacterium</name>
    <dbReference type="NCBI Taxonomy" id="2212470"/>
    <lineage>
        <taxon>Bacteria</taxon>
        <taxon>Candidatus Eiseniibacteriota</taxon>
    </lineage>
</organism>
<proteinExistence type="predicted"/>
<dbReference type="EMBL" id="VBPB01000288">
    <property type="protein sequence ID" value="TMQ69707.1"/>
    <property type="molecule type" value="Genomic_DNA"/>
</dbReference>
<gene>
    <name evidence="1" type="ORF">E6K81_14320</name>
</gene>
<dbReference type="InterPro" id="IPR043519">
    <property type="entry name" value="NT_sf"/>
</dbReference>